<evidence type="ECO:0000313" key="2">
    <source>
        <dbReference type="EMBL" id="RGV33877.1"/>
    </source>
</evidence>
<dbReference type="AlphaFoldDB" id="A0A412X148"/>
<evidence type="ECO:0000313" key="3">
    <source>
        <dbReference type="Proteomes" id="UP000283589"/>
    </source>
</evidence>
<gene>
    <name evidence="2" type="ORF">DWW18_09530</name>
</gene>
<feature type="region of interest" description="Disordered" evidence="1">
    <location>
        <begin position="91"/>
        <end position="113"/>
    </location>
</feature>
<dbReference type="RefSeq" id="WP_118260260.1">
    <property type="nucleotide sequence ID" value="NZ_CALBWO010000040.1"/>
</dbReference>
<evidence type="ECO:0000256" key="1">
    <source>
        <dbReference type="SAM" id="MobiDB-lite"/>
    </source>
</evidence>
<comment type="caution">
    <text evidence="2">The sequence shown here is derived from an EMBL/GenBank/DDBJ whole genome shotgun (WGS) entry which is preliminary data.</text>
</comment>
<feature type="compositionally biased region" description="Basic residues" evidence="1">
    <location>
        <begin position="102"/>
        <end position="113"/>
    </location>
</feature>
<name>A0A412X148_9BACT</name>
<accession>A0A412X148</accession>
<protein>
    <submittedName>
        <fullName evidence="2">Uncharacterized protein</fullName>
    </submittedName>
</protein>
<proteinExistence type="predicted"/>
<reference evidence="2 3" key="1">
    <citation type="submission" date="2018-08" db="EMBL/GenBank/DDBJ databases">
        <title>A genome reference for cultivated species of the human gut microbiota.</title>
        <authorList>
            <person name="Zou Y."/>
            <person name="Xue W."/>
            <person name="Luo G."/>
        </authorList>
    </citation>
    <scope>NUCLEOTIDE SEQUENCE [LARGE SCALE GENOMIC DNA]</scope>
    <source>
        <strain evidence="2 3">AF14-49</strain>
    </source>
</reference>
<sequence>MTTIHGILECPLLDHGSKSEGRRAILTDDDGKKYKLYRAGILPSGDPFFIPYDGMHIGVTGSVEEETGNFLVTSLLLEDGTEVFPQTPEIPAGELIELPPPHKPKKLIKKKNK</sequence>
<dbReference type="Proteomes" id="UP000283589">
    <property type="component" value="Unassembled WGS sequence"/>
</dbReference>
<organism evidence="2 3">
    <name type="scientific">Butyricimonas virosa</name>
    <dbReference type="NCBI Taxonomy" id="544645"/>
    <lineage>
        <taxon>Bacteria</taxon>
        <taxon>Pseudomonadati</taxon>
        <taxon>Bacteroidota</taxon>
        <taxon>Bacteroidia</taxon>
        <taxon>Bacteroidales</taxon>
        <taxon>Odoribacteraceae</taxon>
        <taxon>Butyricimonas</taxon>
    </lineage>
</organism>
<dbReference type="EMBL" id="QRZA01000010">
    <property type="protein sequence ID" value="RGV33877.1"/>
    <property type="molecule type" value="Genomic_DNA"/>
</dbReference>